<dbReference type="AlphaFoldDB" id="A0AAN6VTK2"/>
<evidence type="ECO:0000256" key="1">
    <source>
        <dbReference type="ARBA" id="ARBA00023242"/>
    </source>
</evidence>
<keyword evidence="4" id="KW-1185">Reference proteome</keyword>
<dbReference type="GO" id="GO:0000981">
    <property type="term" value="F:DNA-binding transcription factor activity, RNA polymerase II-specific"/>
    <property type="evidence" value="ECO:0007669"/>
    <property type="project" value="InterPro"/>
</dbReference>
<gene>
    <name evidence="3" type="ORF">C8A00DRAFT_40118</name>
</gene>
<evidence type="ECO:0000313" key="4">
    <source>
        <dbReference type="Proteomes" id="UP001302745"/>
    </source>
</evidence>
<proteinExistence type="predicted"/>
<dbReference type="InterPro" id="IPR001138">
    <property type="entry name" value="Zn2Cys6_DnaBD"/>
</dbReference>
<evidence type="ECO:0000313" key="3">
    <source>
        <dbReference type="EMBL" id="KAK4157543.1"/>
    </source>
</evidence>
<accession>A0AAN6VTK2</accession>
<name>A0AAN6VTK2_9PEZI</name>
<dbReference type="EMBL" id="MU856849">
    <property type="protein sequence ID" value="KAK4157543.1"/>
    <property type="molecule type" value="Genomic_DNA"/>
</dbReference>
<evidence type="ECO:0008006" key="5">
    <source>
        <dbReference type="Google" id="ProtNLM"/>
    </source>
</evidence>
<dbReference type="PANTHER" id="PTHR35392">
    <property type="entry name" value="ZN(II)2CYS6 TRANSCRIPTION FACTOR (EUROFUNG)-RELATED-RELATED"/>
    <property type="match status" value="1"/>
</dbReference>
<keyword evidence="1" id="KW-0539">Nucleus</keyword>
<dbReference type="PANTHER" id="PTHR35392:SF3">
    <property type="entry name" value="ZN(2)-C6 FUNGAL-TYPE DOMAIN-CONTAINING PROTEIN"/>
    <property type="match status" value="1"/>
</dbReference>
<dbReference type="InterPro" id="IPR052973">
    <property type="entry name" value="Fungal_sec-metab_reg_TF"/>
</dbReference>
<feature type="region of interest" description="Disordered" evidence="2">
    <location>
        <begin position="86"/>
        <end position="106"/>
    </location>
</feature>
<dbReference type="GO" id="GO:0008270">
    <property type="term" value="F:zinc ion binding"/>
    <property type="evidence" value="ECO:0007669"/>
    <property type="project" value="InterPro"/>
</dbReference>
<comment type="caution">
    <text evidence="3">The sequence shown here is derived from an EMBL/GenBank/DDBJ whole genome shotgun (WGS) entry which is preliminary data.</text>
</comment>
<dbReference type="Proteomes" id="UP001302745">
    <property type="component" value="Unassembled WGS sequence"/>
</dbReference>
<reference evidence="3" key="2">
    <citation type="submission" date="2023-05" db="EMBL/GenBank/DDBJ databases">
        <authorList>
            <consortium name="Lawrence Berkeley National Laboratory"/>
            <person name="Steindorff A."/>
            <person name="Hensen N."/>
            <person name="Bonometti L."/>
            <person name="Westerberg I."/>
            <person name="Brannstrom I.O."/>
            <person name="Guillou S."/>
            <person name="Cros-Aarteil S."/>
            <person name="Calhoun S."/>
            <person name="Haridas S."/>
            <person name="Kuo A."/>
            <person name="Mondo S."/>
            <person name="Pangilinan J."/>
            <person name="Riley R."/>
            <person name="Labutti K."/>
            <person name="Andreopoulos B."/>
            <person name="Lipzen A."/>
            <person name="Chen C."/>
            <person name="Yanf M."/>
            <person name="Daum C."/>
            <person name="Ng V."/>
            <person name="Clum A."/>
            <person name="Ohm R."/>
            <person name="Martin F."/>
            <person name="Silar P."/>
            <person name="Natvig D."/>
            <person name="Lalanne C."/>
            <person name="Gautier V."/>
            <person name="Ament-Velasquez S.L."/>
            <person name="Kruys A."/>
            <person name="Hutchinson M.I."/>
            <person name="Powell A.J."/>
            <person name="Barry K."/>
            <person name="Miller A.N."/>
            <person name="Grigoriev I.V."/>
            <person name="Debuchy R."/>
            <person name="Gladieux P."/>
            <person name="Thoren M.H."/>
            <person name="Johannesson H."/>
        </authorList>
    </citation>
    <scope>NUCLEOTIDE SEQUENCE</scope>
    <source>
        <strain evidence="3">CBS 538.74</strain>
    </source>
</reference>
<evidence type="ECO:0000256" key="2">
    <source>
        <dbReference type="SAM" id="MobiDB-lite"/>
    </source>
</evidence>
<organism evidence="3 4">
    <name type="scientific">Chaetomidium leptoderma</name>
    <dbReference type="NCBI Taxonomy" id="669021"/>
    <lineage>
        <taxon>Eukaryota</taxon>
        <taxon>Fungi</taxon>
        <taxon>Dikarya</taxon>
        <taxon>Ascomycota</taxon>
        <taxon>Pezizomycotina</taxon>
        <taxon>Sordariomycetes</taxon>
        <taxon>Sordariomycetidae</taxon>
        <taxon>Sordariales</taxon>
        <taxon>Chaetomiaceae</taxon>
        <taxon>Chaetomidium</taxon>
    </lineage>
</organism>
<sequence>MTPTFDQLGGYGAANIVLDEHHTSASLQHPYTSANTAAPHRVLGFGLSGPYGPAIKPMNDGDWHKKNYLDQAEWVEGRGFVPNQVSMVEGSSKPEDDSGGEGPHDLKRRARFDECLRRETSNTRTMGACLRCHNQRVRCTPNKLDRKSPHAPCETCLRVRRDSKKTIHNLPCVRFKVTSMTIYRAGGLGYTMRFDHTKVMDVFDPSDSAVYDIEITQGLCSSPLRLRVRRFKPEQTDKTHVMYMDGSVPKTQDTGAFCLADVEKTARDFNEYIGHNALAGLKKAVEHSDDIVQDVFAMIATHCNSLPAAIKTEDGEGTKEARKTPDEKGFLQKIVRLWFAIRHGAGSAWLCGKEDLGLSPGLGPGHPLPGQIVSRMIVAQFDSIRHERVYKKLAPEVLRTVDTFLTSCNKKAWFTVFLATFLLLHQTACTSQDRYRHVKQNSRGKPLDTRYGDLHLPLTILVEEVHHSAVMLLAHWQYFKRCDLMNFNWDDRADSALVSLKPYQVKFVKRIVDRLKERLPSIPAAPADGCWEHELFWVSKMFVSEPSPKGDWTPPEMFTRAKPSVGRE</sequence>
<dbReference type="CDD" id="cd00067">
    <property type="entry name" value="GAL4"/>
    <property type="match status" value="1"/>
</dbReference>
<protein>
    <recommendedName>
        <fullName evidence="5">Zn(2)-C6 fungal-type domain-containing protein</fullName>
    </recommendedName>
</protein>
<reference evidence="3" key="1">
    <citation type="journal article" date="2023" name="Mol. Phylogenet. Evol.">
        <title>Genome-scale phylogeny and comparative genomics of the fungal order Sordariales.</title>
        <authorList>
            <person name="Hensen N."/>
            <person name="Bonometti L."/>
            <person name="Westerberg I."/>
            <person name="Brannstrom I.O."/>
            <person name="Guillou S."/>
            <person name="Cros-Aarteil S."/>
            <person name="Calhoun S."/>
            <person name="Haridas S."/>
            <person name="Kuo A."/>
            <person name="Mondo S."/>
            <person name="Pangilinan J."/>
            <person name="Riley R."/>
            <person name="LaButti K."/>
            <person name="Andreopoulos B."/>
            <person name="Lipzen A."/>
            <person name="Chen C."/>
            <person name="Yan M."/>
            <person name="Daum C."/>
            <person name="Ng V."/>
            <person name="Clum A."/>
            <person name="Steindorff A."/>
            <person name="Ohm R.A."/>
            <person name="Martin F."/>
            <person name="Silar P."/>
            <person name="Natvig D.O."/>
            <person name="Lalanne C."/>
            <person name="Gautier V."/>
            <person name="Ament-Velasquez S.L."/>
            <person name="Kruys A."/>
            <person name="Hutchinson M.I."/>
            <person name="Powell A.J."/>
            <person name="Barry K."/>
            <person name="Miller A.N."/>
            <person name="Grigoriev I.V."/>
            <person name="Debuchy R."/>
            <person name="Gladieux P."/>
            <person name="Hiltunen Thoren M."/>
            <person name="Johannesson H."/>
        </authorList>
    </citation>
    <scope>NUCLEOTIDE SEQUENCE</scope>
    <source>
        <strain evidence="3">CBS 538.74</strain>
    </source>
</reference>